<evidence type="ECO:0000259" key="3">
    <source>
        <dbReference type="Pfam" id="PF02834"/>
    </source>
</evidence>
<comment type="similarity">
    <text evidence="2">Belongs to the 2H phosphoesterase superfamily. ThpR family.</text>
</comment>
<dbReference type="PANTHER" id="PTHR35561:SF1">
    <property type="entry name" value="RNA 2',3'-CYCLIC PHOSPHODIESTERASE"/>
    <property type="match status" value="1"/>
</dbReference>
<comment type="catalytic activity">
    <reaction evidence="2">
        <text>a 3'-end 2',3'-cyclophospho-ribonucleotide-RNA + H2O = a 3'-end 2'-phospho-ribonucleotide-RNA + H(+)</text>
        <dbReference type="Rhea" id="RHEA:11828"/>
        <dbReference type="Rhea" id="RHEA-COMP:10464"/>
        <dbReference type="Rhea" id="RHEA-COMP:17353"/>
        <dbReference type="ChEBI" id="CHEBI:15377"/>
        <dbReference type="ChEBI" id="CHEBI:15378"/>
        <dbReference type="ChEBI" id="CHEBI:83064"/>
        <dbReference type="ChEBI" id="CHEBI:173113"/>
        <dbReference type="EC" id="3.1.4.58"/>
    </reaction>
</comment>
<dbReference type="InterPro" id="IPR014051">
    <property type="entry name" value="Phosphoesterase_HXTX"/>
</dbReference>
<sequence length="197" mass="22131">MVKGNHLRLFFAIELEPNIKSKLLTIQDRVLDVNGTAVPGENFHITLSFLGKVAERELESILDGLSVSLHAGEAFSDVQVSPFSVTLNQLTYWPKPKIIAALIDDQSQGLGRLKKSIESVLTSIGHFQFDRKSYKPHVTLFRHVDEPPKHLADLELTVAVKRFSLLESVQGRHGVNYHMIESWPLKQSSIKQQLLGL</sequence>
<dbReference type="EC" id="3.1.4.58" evidence="2"/>
<proteinExistence type="inferred from homology"/>
<gene>
    <name evidence="4" type="primary">thpR</name>
    <name evidence="4" type="ORF">FLL45_07980</name>
</gene>
<dbReference type="GO" id="GO:0004113">
    <property type="term" value="F:2',3'-cyclic-nucleotide 3'-phosphodiesterase activity"/>
    <property type="evidence" value="ECO:0007669"/>
    <property type="project" value="InterPro"/>
</dbReference>
<dbReference type="Pfam" id="PF02834">
    <property type="entry name" value="LigT_PEase"/>
    <property type="match status" value="1"/>
</dbReference>
<accession>A0A545TCE8</accession>
<comment type="function">
    <text evidence="2">Hydrolyzes RNA 2',3'-cyclic phosphodiester to an RNA 2'-phosphomonoester.</text>
</comment>
<dbReference type="EMBL" id="VIKR01000002">
    <property type="protein sequence ID" value="TQV74890.1"/>
    <property type="molecule type" value="Genomic_DNA"/>
</dbReference>
<dbReference type="Proteomes" id="UP000317839">
    <property type="component" value="Unassembled WGS sequence"/>
</dbReference>
<dbReference type="PANTHER" id="PTHR35561">
    <property type="entry name" value="RNA 2',3'-CYCLIC PHOSPHODIESTERASE"/>
    <property type="match status" value="1"/>
</dbReference>
<organism evidence="4 5">
    <name type="scientific">Aliikangiella marina</name>
    <dbReference type="NCBI Taxonomy" id="1712262"/>
    <lineage>
        <taxon>Bacteria</taxon>
        <taxon>Pseudomonadati</taxon>
        <taxon>Pseudomonadota</taxon>
        <taxon>Gammaproteobacteria</taxon>
        <taxon>Oceanospirillales</taxon>
        <taxon>Pleioneaceae</taxon>
        <taxon>Aliikangiella</taxon>
    </lineage>
</organism>
<dbReference type="AlphaFoldDB" id="A0A545TCE8"/>
<evidence type="ECO:0000313" key="4">
    <source>
        <dbReference type="EMBL" id="TQV74890.1"/>
    </source>
</evidence>
<dbReference type="HAMAP" id="MF_01940">
    <property type="entry name" value="RNA_CPDase"/>
    <property type="match status" value="1"/>
</dbReference>
<dbReference type="OrthoDB" id="7061261at2"/>
<protein>
    <recommendedName>
        <fullName evidence="2">RNA 2',3'-cyclic phosphodiesterase</fullName>
        <shortName evidence="2">RNA 2',3'-CPDase</shortName>
        <ecNumber evidence="2">3.1.4.58</ecNumber>
    </recommendedName>
</protein>
<dbReference type="SUPFAM" id="SSF55144">
    <property type="entry name" value="LigT-like"/>
    <property type="match status" value="1"/>
</dbReference>
<feature type="active site" description="Proton donor" evidence="2">
    <location>
        <position position="44"/>
    </location>
</feature>
<name>A0A545TCE8_9GAMM</name>
<feature type="active site" description="Proton acceptor" evidence="2">
    <location>
        <position position="137"/>
    </location>
</feature>
<feature type="short sequence motif" description="HXTX 1" evidence="2">
    <location>
        <begin position="44"/>
        <end position="47"/>
    </location>
</feature>
<evidence type="ECO:0000256" key="1">
    <source>
        <dbReference type="ARBA" id="ARBA00022801"/>
    </source>
</evidence>
<feature type="short sequence motif" description="HXTX 2" evidence="2">
    <location>
        <begin position="137"/>
        <end position="140"/>
    </location>
</feature>
<dbReference type="NCBIfam" id="TIGR02258">
    <property type="entry name" value="2_5_ligase"/>
    <property type="match status" value="1"/>
</dbReference>
<evidence type="ECO:0000313" key="5">
    <source>
        <dbReference type="Proteomes" id="UP000317839"/>
    </source>
</evidence>
<dbReference type="InterPro" id="IPR009097">
    <property type="entry name" value="Cyclic_Pdiesterase"/>
</dbReference>
<reference evidence="4 5" key="1">
    <citation type="submission" date="2019-06" db="EMBL/GenBank/DDBJ databases">
        <title>Draft genome of Aliikangiella marina GYP-15.</title>
        <authorList>
            <person name="Wang G."/>
        </authorList>
    </citation>
    <scope>NUCLEOTIDE SEQUENCE [LARGE SCALE GENOMIC DNA]</scope>
    <source>
        <strain evidence="4 5">GYP-15</strain>
    </source>
</reference>
<comment type="caution">
    <text evidence="4">The sequence shown here is derived from an EMBL/GenBank/DDBJ whole genome shotgun (WGS) entry which is preliminary data.</text>
</comment>
<evidence type="ECO:0000256" key="2">
    <source>
        <dbReference type="HAMAP-Rule" id="MF_01940"/>
    </source>
</evidence>
<dbReference type="GO" id="GO:0008664">
    <property type="term" value="F:RNA 2',3'-cyclic 3'-phosphodiesterase activity"/>
    <property type="evidence" value="ECO:0007669"/>
    <property type="project" value="UniProtKB-EC"/>
</dbReference>
<keyword evidence="5" id="KW-1185">Reference proteome</keyword>
<keyword evidence="1 2" id="KW-0378">Hydrolase</keyword>
<feature type="domain" description="Phosphoesterase HXTX" evidence="3">
    <location>
        <begin position="13"/>
        <end position="67"/>
    </location>
</feature>
<dbReference type="Gene3D" id="3.90.1140.10">
    <property type="entry name" value="Cyclic phosphodiesterase"/>
    <property type="match status" value="1"/>
</dbReference>
<dbReference type="InterPro" id="IPR004175">
    <property type="entry name" value="RNA_CPDase"/>
</dbReference>